<dbReference type="RefSeq" id="WP_121988342.1">
    <property type="nucleotide sequence ID" value="NZ_OUNR01000001.1"/>
</dbReference>
<accession>A0A330L3L2</accession>
<evidence type="ECO:0000313" key="1">
    <source>
        <dbReference type="EMBL" id="SPP63877.1"/>
    </source>
</evidence>
<dbReference type="InterPro" id="IPR011250">
    <property type="entry name" value="OMP/PagP_B-barrel"/>
</dbReference>
<dbReference type="InParanoid" id="A0A330L3L2"/>
<dbReference type="Proteomes" id="UP000248168">
    <property type="component" value="Unassembled WGS sequence"/>
</dbReference>
<gene>
    <name evidence="1" type="ORF">NITLEN_10963</name>
</gene>
<dbReference type="AlphaFoldDB" id="A0A330L3L2"/>
<protein>
    <recommendedName>
        <fullName evidence="3">Outer membrane protein beta-barrel domain-containing protein</fullName>
    </recommendedName>
</protein>
<proteinExistence type="predicted"/>
<evidence type="ECO:0008006" key="3">
    <source>
        <dbReference type="Google" id="ProtNLM"/>
    </source>
</evidence>
<sequence>MRSHSAFTPNTSPLRFIGIFALAILMWSSISPSHVRADENRWGFGSDLGLTTGTVDGTVFALGFNVDYYADRNFSFGPMMQISPTGNLFQIAFAGVGKYHLRLNNGINLVPFTGIGLIHADLDRGTGPSQINRNDTSWYIPIGLSLEYQVIHNIALSSTLMVNLHDINLQPSLPEKDRTSISLMFGFRWGP</sequence>
<dbReference type="EMBL" id="OUNR01000001">
    <property type="protein sequence ID" value="SPP63877.1"/>
    <property type="molecule type" value="Genomic_DNA"/>
</dbReference>
<keyword evidence="2" id="KW-1185">Reference proteome</keyword>
<evidence type="ECO:0000313" key="2">
    <source>
        <dbReference type="Proteomes" id="UP000248168"/>
    </source>
</evidence>
<dbReference type="OrthoDB" id="9781775at2"/>
<name>A0A330L3L2_9BACT</name>
<organism evidence="1 2">
    <name type="scientific">Nitrospira lenta</name>
    <dbReference type="NCBI Taxonomy" id="1436998"/>
    <lineage>
        <taxon>Bacteria</taxon>
        <taxon>Pseudomonadati</taxon>
        <taxon>Nitrospirota</taxon>
        <taxon>Nitrospiria</taxon>
        <taxon>Nitrospirales</taxon>
        <taxon>Nitrospiraceae</taxon>
        <taxon>Nitrospira</taxon>
    </lineage>
</organism>
<reference evidence="2" key="1">
    <citation type="submission" date="2018-04" db="EMBL/GenBank/DDBJ databases">
        <authorList>
            <person name="Lucker S."/>
            <person name="Sakoula D."/>
        </authorList>
    </citation>
    <scope>NUCLEOTIDE SEQUENCE [LARGE SCALE GENOMIC DNA]</scope>
</reference>
<dbReference type="SUPFAM" id="SSF56925">
    <property type="entry name" value="OMPA-like"/>
    <property type="match status" value="1"/>
</dbReference>